<keyword evidence="3" id="KW-1185">Reference proteome</keyword>
<dbReference type="EMBL" id="KN831952">
    <property type="protein sequence ID" value="KIO10273.1"/>
    <property type="molecule type" value="Genomic_DNA"/>
</dbReference>
<name>A0A0C3JM82_PISTI</name>
<dbReference type="STRING" id="870435.A0A0C3JM82"/>
<proteinExistence type="predicted"/>
<reference evidence="3" key="2">
    <citation type="submission" date="2015-01" db="EMBL/GenBank/DDBJ databases">
        <title>Evolutionary Origins and Diversification of the Mycorrhizal Mutualists.</title>
        <authorList>
            <consortium name="DOE Joint Genome Institute"/>
            <consortium name="Mycorrhizal Genomics Consortium"/>
            <person name="Kohler A."/>
            <person name="Kuo A."/>
            <person name="Nagy L.G."/>
            <person name="Floudas D."/>
            <person name="Copeland A."/>
            <person name="Barry K.W."/>
            <person name="Cichocki N."/>
            <person name="Veneault-Fourrey C."/>
            <person name="LaButti K."/>
            <person name="Lindquist E.A."/>
            <person name="Lipzen A."/>
            <person name="Lundell T."/>
            <person name="Morin E."/>
            <person name="Murat C."/>
            <person name="Riley R."/>
            <person name="Ohm R."/>
            <person name="Sun H."/>
            <person name="Tunlid A."/>
            <person name="Henrissat B."/>
            <person name="Grigoriev I.V."/>
            <person name="Hibbett D.S."/>
            <person name="Martin F."/>
        </authorList>
    </citation>
    <scope>NUCLEOTIDE SEQUENCE [LARGE SCALE GENOMIC DNA]</scope>
    <source>
        <strain evidence="3">Marx 270</strain>
    </source>
</reference>
<dbReference type="InterPro" id="IPR041078">
    <property type="entry name" value="Plavaka"/>
</dbReference>
<dbReference type="AlphaFoldDB" id="A0A0C3JM82"/>
<organism evidence="2 3">
    <name type="scientific">Pisolithus tinctorius Marx 270</name>
    <dbReference type="NCBI Taxonomy" id="870435"/>
    <lineage>
        <taxon>Eukaryota</taxon>
        <taxon>Fungi</taxon>
        <taxon>Dikarya</taxon>
        <taxon>Basidiomycota</taxon>
        <taxon>Agaricomycotina</taxon>
        <taxon>Agaricomycetes</taxon>
        <taxon>Agaricomycetidae</taxon>
        <taxon>Boletales</taxon>
        <taxon>Sclerodermatineae</taxon>
        <taxon>Pisolithaceae</taxon>
        <taxon>Pisolithus</taxon>
    </lineage>
</organism>
<reference evidence="2 3" key="1">
    <citation type="submission" date="2014-04" db="EMBL/GenBank/DDBJ databases">
        <authorList>
            <consortium name="DOE Joint Genome Institute"/>
            <person name="Kuo A."/>
            <person name="Kohler A."/>
            <person name="Costa M.D."/>
            <person name="Nagy L.G."/>
            <person name="Floudas D."/>
            <person name="Copeland A."/>
            <person name="Barry K.W."/>
            <person name="Cichocki N."/>
            <person name="Veneault-Fourrey C."/>
            <person name="LaButti K."/>
            <person name="Lindquist E.A."/>
            <person name="Lipzen A."/>
            <person name="Lundell T."/>
            <person name="Morin E."/>
            <person name="Murat C."/>
            <person name="Sun H."/>
            <person name="Tunlid A."/>
            <person name="Henrissat B."/>
            <person name="Grigoriev I.V."/>
            <person name="Hibbett D.S."/>
            <person name="Martin F."/>
            <person name="Nordberg H.P."/>
            <person name="Cantor M.N."/>
            <person name="Hua S.X."/>
        </authorList>
    </citation>
    <scope>NUCLEOTIDE SEQUENCE [LARGE SCALE GENOMIC DNA]</scope>
    <source>
        <strain evidence="2 3">Marx 270</strain>
    </source>
</reference>
<dbReference type="HOGENOM" id="CLU_735922_0_0_1"/>
<dbReference type="Proteomes" id="UP000054217">
    <property type="component" value="Unassembled WGS sequence"/>
</dbReference>
<gene>
    <name evidence="2" type="ORF">M404DRAFT_21247</name>
</gene>
<accession>A0A0C3JM82</accession>
<dbReference type="OrthoDB" id="3199698at2759"/>
<sequence length="376" mass="43290">MFPPATEYNIPTPSHQELGDVDGNGNDSNSLGWERESLGLEFVGPAGRTYRNFHPGLNTRRCDASSQYLLDDAPPLLSVERSSDDWSPFQNQLEFELTDFLFRQAEMPAKKIDTLLEIWAVSLLALCGEPLFTNQKDLYCVINSTSVGKVKWESFVVWYANNGQDGQGSNMAPWMLDSYDHANAVIKEFDFHKLWDTYGIVGDIVLFTNNFPHADIYGMLSPDILHQLIKGGFKDHLVDWVKCYLIHVHGKTQAEKVLDKIDWWIAAVAPYTGLQHFPQGQHFKQWTSDNSKGLMKVYITAIEGYVPQYVIFTFRAFLEFCYLVHRNVITQQMLVEIDNALRYFHLYHEVFQNAGVVDTFSLPWQHAMKHYYHLIC</sequence>
<evidence type="ECO:0000313" key="2">
    <source>
        <dbReference type="EMBL" id="KIO10273.1"/>
    </source>
</evidence>
<feature type="region of interest" description="Disordered" evidence="1">
    <location>
        <begin position="1"/>
        <end position="30"/>
    </location>
</feature>
<evidence type="ECO:0000256" key="1">
    <source>
        <dbReference type="SAM" id="MobiDB-lite"/>
    </source>
</evidence>
<evidence type="ECO:0000313" key="3">
    <source>
        <dbReference type="Proteomes" id="UP000054217"/>
    </source>
</evidence>
<dbReference type="Pfam" id="PF18759">
    <property type="entry name" value="Plavaka"/>
    <property type="match status" value="1"/>
</dbReference>
<protein>
    <submittedName>
        <fullName evidence="2">Uncharacterized protein</fullName>
    </submittedName>
</protein>
<dbReference type="InParanoid" id="A0A0C3JM82"/>